<evidence type="ECO:0000313" key="8">
    <source>
        <dbReference type="EMBL" id="OPJ54792.1"/>
    </source>
</evidence>
<evidence type="ECO:0000256" key="5">
    <source>
        <dbReference type="ARBA" id="ARBA00023136"/>
    </source>
</evidence>
<dbReference type="PANTHER" id="PTHR32322">
    <property type="entry name" value="INNER MEMBRANE TRANSPORTER"/>
    <property type="match status" value="1"/>
</dbReference>
<sequence length="306" mass="32772">MDTKIEKEELKVIIAYISVCIIWGSTYLAIRIGVQSFPPELFAGIRFLIAGLIVLGFAKFKKMDFPNKLSDVGKISIVGLFLLLGGNGLVVFASQWVHSGAVSILVATVPLFIAIVDLIVNKKKDSDYLTWVGLIVGFAGVVFLVFSGAGAGSIDIKGGIILLIGSLSWGIGSIYSKSFKPSGSIVTHVGIQMLSGGIGLCITGILLGELSEVSFSKSAMWAMIYLIFIGSMIGYGSYIYVLQKWPASKAGTYAYVNPIVAVFLGAIILKEPLSFSVVVSTVVILFGVYLVQKPRKQKGEIKVVTE</sequence>
<dbReference type="GO" id="GO:0016020">
    <property type="term" value="C:membrane"/>
    <property type="evidence" value="ECO:0007669"/>
    <property type="project" value="UniProtKB-SubCell"/>
</dbReference>
<accession>A0A1V4I488</accession>
<dbReference type="RefSeq" id="WP_079413459.1">
    <property type="nucleotide sequence ID" value="NZ_MZGW01000011.1"/>
</dbReference>
<dbReference type="InterPro" id="IPR037185">
    <property type="entry name" value="EmrE-like"/>
</dbReference>
<feature type="domain" description="EamA" evidence="7">
    <location>
        <begin position="12"/>
        <end position="145"/>
    </location>
</feature>
<feature type="transmembrane region" description="Helical" evidence="6">
    <location>
        <begin position="12"/>
        <end position="30"/>
    </location>
</feature>
<evidence type="ECO:0000259" key="7">
    <source>
        <dbReference type="Pfam" id="PF00892"/>
    </source>
</evidence>
<reference evidence="8 9" key="1">
    <citation type="submission" date="2017-03" db="EMBL/GenBank/DDBJ databases">
        <title>Genome sequence of Clostridium thermoalcaliphilum DSM 7309.</title>
        <authorList>
            <person name="Poehlein A."/>
            <person name="Daniel R."/>
        </authorList>
    </citation>
    <scope>NUCLEOTIDE SEQUENCE [LARGE SCALE GENOMIC DNA]</scope>
    <source>
        <strain evidence="8 9">DSM 7309</strain>
    </source>
</reference>
<gene>
    <name evidence="8" type="primary">yedA</name>
    <name evidence="8" type="ORF">CLOTH_19110</name>
</gene>
<dbReference type="OrthoDB" id="3190463at2"/>
<feature type="transmembrane region" description="Helical" evidence="6">
    <location>
        <begin position="128"/>
        <end position="150"/>
    </location>
</feature>
<keyword evidence="9" id="KW-1185">Reference proteome</keyword>
<dbReference type="EMBL" id="MZGW01000011">
    <property type="protein sequence ID" value="OPJ54792.1"/>
    <property type="molecule type" value="Genomic_DNA"/>
</dbReference>
<feature type="transmembrane region" description="Helical" evidence="6">
    <location>
        <begin position="187"/>
        <end position="207"/>
    </location>
</feature>
<dbReference type="Pfam" id="PF00892">
    <property type="entry name" value="EamA"/>
    <property type="match status" value="2"/>
</dbReference>
<dbReference type="InterPro" id="IPR050638">
    <property type="entry name" value="AA-Vitamin_Transporters"/>
</dbReference>
<dbReference type="InterPro" id="IPR000620">
    <property type="entry name" value="EamA_dom"/>
</dbReference>
<evidence type="ECO:0000256" key="4">
    <source>
        <dbReference type="ARBA" id="ARBA00022989"/>
    </source>
</evidence>
<keyword evidence="5 6" id="KW-0472">Membrane</keyword>
<keyword evidence="4 6" id="KW-1133">Transmembrane helix</keyword>
<evidence type="ECO:0000313" key="9">
    <source>
        <dbReference type="Proteomes" id="UP000190140"/>
    </source>
</evidence>
<proteinExistence type="inferred from homology"/>
<protein>
    <submittedName>
        <fullName evidence="8">Putative inner membrane transporter YedA</fullName>
    </submittedName>
</protein>
<evidence type="ECO:0000256" key="3">
    <source>
        <dbReference type="ARBA" id="ARBA00022692"/>
    </source>
</evidence>
<dbReference type="AlphaFoldDB" id="A0A1V4I488"/>
<dbReference type="PANTHER" id="PTHR32322:SF2">
    <property type="entry name" value="EAMA DOMAIN-CONTAINING PROTEIN"/>
    <property type="match status" value="1"/>
</dbReference>
<feature type="transmembrane region" description="Helical" evidence="6">
    <location>
        <begin position="156"/>
        <end position="175"/>
    </location>
</feature>
<feature type="transmembrane region" description="Helical" evidence="6">
    <location>
        <begin position="72"/>
        <end position="94"/>
    </location>
</feature>
<comment type="caution">
    <text evidence="8">The sequence shown here is derived from an EMBL/GenBank/DDBJ whole genome shotgun (WGS) entry which is preliminary data.</text>
</comment>
<dbReference type="STRING" id="29349.CLOTH_19110"/>
<feature type="transmembrane region" description="Helical" evidence="6">
    <location>
        <begin position="42"/>
        <end position="60"/>
    </location>
</feature>
<organism evidence="8 9">
    <name type="scientific">Alkalithermobacter paradoxus</name>
    <dbReference type="NCBI Taxonomy" id="29349"/>
    <lineage>
        <taxon>Bacteria</taxon>
        <taxon>Bacillati</taxon>
        <taxon>Bacillota</taxon>
        <taxon>Clostridia</taxon>
        <taxon>Peptostreptococcales</taxon>
        <taxon>Tepidibacteraceae</taxon>
        <taxon>Alkalithermobacter</taxon>
    </lineage>
</organism>
<keyword evidence="3 6" id="KW-0812">Transmembrane</keyword>
<evidence type="ECO:0000256" key="1">
    <source>
        <dbReference type="ARBA" id="ARBA00004141"/>
    </source>
</evidence>
<evidence type="ECO:0000256" key="2">
    <source>
        <dbReference type="ARBA" id="ARBA00007362"/>
    </source>
</evidence>
<feature type="transmembrane region" description="Helical" evidence="6">
    <location>
        <begin position="253"/>
        <end position="269"/>
    </location>
</feature>
<dbReference type="SUPFAM" id="SSF103481">
    <property type="entry name" value="Multidrug resistance efflux transporter EmrE"/>
    <property type="match status" value="2"/>
</dbReference>
<feature type="transmembrane region" description="Helical" evidence="6">
    <location>
        <begin position="275"/>
        <end position="292"/>
    </location>
</feature>
<feature type="transmembrane region" description="Helical" evidence="6">
    <location>
        <begin position="219"/>
        <end position="241"/>
    </location>
</feature>
<feature type="transmembrane region" description="Helical" evidence="6">
    <location>
        <begin position="100"/>
        <end position="121"/>
    </location>
</feature>
<feature type="domain" description="EamA" evidence="7">
    <location>
        <begin position="157"/>
        <end position="291"/>
    </location>
</feature>
<comment type="subcellular location">
    <subcellularLocation>
        <location evidence="1">Membrane</location>
        <topology evidence="1">Multi-pass membrane protein</topology>
    </subcellularLocation>
</comment>
<name>A0A1V4I488_9FIRM</name>
<dbReference type="Proteomes" id="UP000190140">
    <property type="component" value="Unassembled WGS sequence"/>
</dbReference>
<evidence type="ECO:0000256" key="6">
    <source>
        <dbReference type="SAM" id="Phobius"/>
    </source>
</evidence>
<comment type="similarity">
    <text evidence="2">Belongs to the EamA transporter family.</text>
</comment>